<sequence length="522" mass="56568">MSEYSILGGRISIERFSQLVSCSGRMGHNYMLGHAKEGNDLYGDNTGHMGGGWSTKRCFNGMNMFTLGWYGSETTDATTLNPNSATKYTLKAIVDSGTGGNVNLKIGPYYLIYNMAKGFNVETEEYQNKVLIHEGLDIEFGDSSASAYSSTKLVYQLSDVGDVFSVAYQNDSLVVELCDIDVIGNSGATVSVGLGIGCLTSNSTQSATDPPIQVAPTVSPISTAPTQNGPVEMTSGEWYYINARKGFIKNFIYNAPVSTTGITIDCDMEGGTGEADLLAKWNAPIMLYALDNDCYPYRWGNIESCQLFLSSSEQERVLYLGVHAYRDISNVALRCSLRTEATVPQPTSFPSKVFTKTPTSSPFTALAVPRSPFPSQMPTYSPTIAPSSTTTDPTKFSTYSPSVKASSGSSAGPALECIQLKNGNELLDLAAGQGDTLEFCLLLPPGAKSATCRIHQGQGDADLMLKYGTKPQPGDLDNDCYPYRWGNVEYCFDVQRTDQILYISLFGWAAFQGVNLICFYSE</sequence>
<reference evidence="1" key="1">
    <citation type="submission" date="2021-01" db="EMBL/GenBank/DDBJ databases">
        <authorList>
            <person name="Corre E."/>
            <person name="Pelletier E."/>
            <person name="Niang G."/>
            <person name="Scheremetjew M."/>
            <person name="Finn R."/>
            <person name="Kale V."/>
            <person name="Holt S."/>
            <person name="Cochrane G."/>
            <person name="Meng A."/>
            <person name="Brown T."/>
            <person name="Cohen L."/>
        </authorList>
    </citation>
    <scope>NUCLEOTIDE SEQUENCE</scope>
    <source>
        <strain evidence="1">CCMP125</strain>
    </source>
</reference>
<evidence type="ECO:0000313" key="1">
    <source>
        <dbReference type="EMBL" id="CAD9984434.1"/>
    </source>
</evidence>
<protein>
    <submittedName>
        <fullName evidence="1">Uncharacterized protein</fullName>
    </submittedName>
</protein>
<dbReference type="AlphaFoldDB" id="A0A7S3DV01"/>
<dbReference type="Gene3D" id="2.60.120.380">
    <property type="match status" value="2"/>
</dbReference>
<gene>
    <name evidence="1" type="ORF">APAL1065_LOCUS21657</name>
</gene>
<accession>A0A7S3DV01</accession>
<proteinExistence type="predicted"/>
<name>A0A7S3DV01_9STRA</name>
<organism evidence="1">
    <name type="scientific">Entomoneis paludosa</name>
    <dbReference type="NCBI Taxonomy" id="265537"/>
    <lineage>
        <taxon>Eukaryota</taxon>
        <taxon>Sar</taxon>
        <taxon>Stramenopiles</taxon>
        <taxon>Ochrophyta</taxon>
        <taxon>Bacillariophyta</taxon>
        <taxon>Bacillariophyceae</taxon>
        <taxon>Bacillariophycidae</taxon>
        <taxon>Entomoneidaceae</taxon>
        <taxon>Entomoneis</taxon>
    </lineage>
</organism>
<dbReference type="EMBL" id="HBHT01032223">
    <property type="protein sequence ID" value="CAD9984434.1"/>
    <property type="molecule type" value="Transcribed_RNA"/>
</dbReference>